<reference evidence="2 3" key="1">
    <citation type="submission" date="2019-03" db="EMBL/GenBank/DDBJ databases">
        <title>Genomic Encyclopedia of Type Strains, Phase IV (KMG-IV): sequencing the most valuable type-strain genomes for metagenomic binning, comparative biology and taxonomic classification.</title>
        <authorList>
            <person name="Goeker M."/>
        </authorList>
    </citation>
    <scope>NUCLEOTIDE SEQUENCE [LARGE SCALE GENOMIC DNA]</scope>
    <source>
        <strain evidence="2 3">DSM 102852</strain>
    </source>
</reference>
<comment type="caution">
    <text evidence="2">The sequence shown here is derived from an EMBL/GenBank/DDBJ whole genome shotgun (WGS) entry which is preliminary data.</text>
</comment>
<dbReference type="Proteomes" id="UP000294480">
    <property type="component" value="Unassembled WGS sequence"/>
</dbReference>
<name>A0A4R6Y6F4_9BURK</name>
<proteinExistence type="predicted"/>
<dbReference type="AlphaFoldDB" id="A0A4R6Y6F4"/>
<evidence type="ECO:0000313" key="2">
    <source>
        <dbReference type="EMBL" id="TDR30494.1"/>
    </source>
</evidence>
<feature type="transmembrane region" description="Helical" evidence="1">
    <location>
        <begin position="175"/>
        <end position="194"/>
    </location>
</feature>
<dbReference type="InterPro" id="IPR022266">
    <property type="entry name" value="DtrJ-like"/>
</dbReference>
<dbReference type="EMBL" id="SNZE01000020">
    <property type="protein sequence ID" value="TDR30494.1"/>
    <property type="molecule type" value="Genomic_DNA"/>
</dbReference>
<keyword evidence="1" id="KW-1133">Transmembrane helix</keyword>
<feature type="transmembrane region" description="Helical" evidence="1">
    <location>
        <begin position="137"/>
        <end position="154"/>
    </location>
</feature>
<organism evidence="2 3">
    <name type="scientific">Hydromonas duriensis</name>
    <dbReference type="NCBI Taxonomy" id="1527608"/>
    <lineage>
        <taxon>Bacteria</taxon>
        <taxon>Pseudomonadati</taxon>
        <taxon>Pseudomonadota</taxon>
        <taxon>Betaproteobacteria</taxon>
        <taxon>Burkholderiales</taxon>
        <taxon>Burkholderiaceae</taxon>
        <taxon>Hydromonas</taxon>
    </lineage>
</organism>
<dbReference type="OrthoDB" id="8443503at2"/>
<feature type="transmembrane region" description="Helical" evidence="1">
    <location>
        <begin position="200"/>
        <end position="218"/>
    </location>
</feature>
<keyword evidence="1" id="KW-0812">Transmembrane</keyword>
<protein>
    <submittedName>
        <fullName evidence="2">Uncharacterized protein DUF4400</fullName>
    </submittedName>
</protein>
<dbReference type="RefSeq" id="WP_133621084.1">
    <property type="nucleotide sequence ID" value="NZ_SNZE01000020.1"/>
</dbReference>
<evidence type="ECO:0000313" key="3">
    <source>
        <dbReference type="Proteomes" id="UP000294480"/>
    </source>
</evidence>
<evidence type="ECO:0000256" key="1">
    <source>
        <dbReference type="SAM" id="Phobius"/>
    </source>
</evidence>
<dbReference type="Pfam" id="PF14348">
    <property type="entry name" value="DtrJ-like"/>
    <property type="match status" value="1"/>
</dbReference>
<gene>
    <name evidence="2" type="ORF">DFR44_1204</name>
</gene>
<keyword evidence="1" id="KW-0472">Membrane</keyword>
<sequence length="222" mass="25811">MASNQRATLYEHRNLHYLLSPFKLVYVYVLALLLVVVIAFTSLYAFTEIKNLGEILKATMANTLEQQGNVFKYADWIYKHLNALLFDATNIREALNVRDKGSSYQRFWVEHINVLQKLDWSAKVISMRMATVADGMIVFYIPLLILAAFDGFTMRSIRRACIGRESSSLYHRFKYWARAVLIMGIGLYICSPYYMPAWFFIVVCIGSAVLSALVFRFYKKYW</sequence>
<feature type="transmembrane region" description="Helical" evidence="1">
    <location>
        <begin position="25"/>
        <end position="46"/>
    </location>
</feature>
<keyword evidence="3" id="KW-1185">Reference proteome</keyword>
<accession>A0A4R6Y6F4</accession>